<proteinExistence type="inferred from homology"/>
<keyword evidence="2" id="KW-0677">Repeat</keyword>
<dbReference type="Proteomes" id="UP000538472">
    <property type="component" value="Unassembled WGS sequence"/>
</dbReference>
<dbReference type="PROSITE" id="PS50915">
    <property type="entry name" value="CRYSTALLIN_BETA_GAMMA"/>
    <property type="match status" value="8"/>
</dbReference>
<comment type="caution">
    <text evidence="4">The sequence shown here is derived from an EMBL/GenBank/DDBJ whole genome shotgun (WGS) entry which is preliminary data.</text>
</comment>
<dbReference type="Gene3D" id="2.80.10.50">
    <property type="match status" value="1"/>
</dbReference>
<dbReference type="PANTHER" id="PTHR11818:SF50">
    <property type="entry name" value="BETA_GAMMA CRYSTALLIN DOMAIN-CONTAINING PROTEIN 2"/>
    <property type="match status" value="1"/>
</dbReference>
<feature type="domain" description="Beta/gamma crystallin 'Greek key'" evidence="3">
    <location>
        <begin position="90"/>
        <end position="129"/>
    </location>
</feature>
<feature type="non-terminal residue" evidence="4">
    <location>
        <position position="1"/>
    </location>
</feature>
<dbReference type="PROSITE" id="PS50231">
    <property type="entry name" value="RICIN_B_LECTIN"/>
    <property type="match status" value="1"/>
</dbReference>
<evidence type="ECO:0000313" key="4">
    <source>
        <dbReference type="EMBL" id="NXF31302.1"/>
    </source>
</evidence>
<feature type="domain" description="Beta/gamma crystallin 'Greek key'" evidence="3">
    <location>
        <begin position="229"/>
        <end position="271"/>
    </location>
</feature>
<reference evidence="4 5" key="1">
    <citation type="submission" date="2019-09" db="EMBL/GenBank/DDBJ databases">
        <title>Bird 10,000 Genomes (B10K) Project - Family phase.</title>
        <authorList>
            <person name="Zhang G."/>
        </authorList>
    </citation>
    <scope>NUCLEOTIDE SEQUENCE [LARGE SCALE GENOMIC DNA]</scope>
    <source>
        <strain evidence="4">B10K-CU-031-10</strain>
        <tissue evidence="4">Muscle</tissue>
    </source>
</reference>
<dbReference type="Pfam" id="PF00652">
    <property type="entry name" value="Ricin_B_lectin"/>
    <property type="match status" value="1"/>
</dbReference>
<feature type="non-terminal residue" evidence="4">
    <location>
        <position position="774"/>
    </location>
</feature>
<dbReference type="InterPro" id="IPR001064">
    <property type="entry name" value="Beta/gamma_crystallin"/>
</dbReference>
<dbReference type="SMART" id="SM00458">
    <property type="entry name" value="RICIN"/>
    <property type="match status" value="1"/>
</dbReference>
<evidence type="ECO:0000313" key="5">
    <source>
        <dbReference type="Proteomes" id="UP000538472"/>
    </source>
</evidence>
<evidence type="ECO:0000256" key="1">
    <source>
        <dbReference type="ARBA" id="ARBA00009646"/>
    </source>
</evidence>
<dbReference type="InterPro" id="IPR000772">
    <property type="entry name" value="Ricin_B_lectin"/>
</dbReference>
<feature type="domain" description="Beta/gamma crystallin 'Greek key'" evidence="3">
    <location>
        <begin position="597"/>
        <end position="638"/>
    </location>
</feature>
<accession>A0A7K8SPH2</accession>
<dbReference type="EMBL" id="VWZB01000061">
    <property type="protein sequence ID" value="NXF31302.1"/>
    <property type="molecule type" value="Genomic_DNA"/>
</dbReference>
<dbReference type="Gene3D" id="2.60.20.10">
    <property type="entry name" value="Crystallins"/>
    <property type="match status" value="6"/>
</dbReference>
<protein>
    <submittedName>
        <fullName evidence="4">CRBG2 protein</fullName>
    </submittedName>
</protein>
<name>A0A7K8SPH2_9AVES</name>
<feature type="domain" description="Beta/gamma crystallin 'Greek key'" evidence="3">
    <location>
        <begin position="326"/>
        <end position="368"/>
    </location>
</feature>
<feature type="domain" description="Beta/gamma crystallin 'Greek key'" evidence="3">
    <location>
        <begin position="130"/>
        <end position="182"/>
    </location>
</feature>
<dbReference type="PRINTS" id="PR01367">
    <property type="entry name" value="BGCRYSTALLIN"/>
</dbReference>
<dbReference type="PANTHER" id="PTHR11818">
    <property type="entry name" value="BETA/GAMMA CRYSTALLIN"/>
    <property type="match status" value="1"/>
</dbReference>
<feature type="domain" description="Beta/gamma crystallin 'Greek key'" evidence="3">
    <location>
        <begin position="283"/>
        <end position="325"/>
    </location>
</feature>
<feature type="domain" description="Beta/gamma crystallin 'Greek key'" evidence="3">
    <location>
        <begin position="416"/>
        <end position="458"/>
    </location>
</feature>
<sequence length="774" mass="86504">VLYSRFVCPSAALLELPGRDSGGTGLSDFRDHNGLGPGDHPGLELAVLEAPSPSSVPPDTEEPESAMALCPADILQEDKEGFEKINTRPGKIILFSEAGFAGQKREIWGDVPDATSWELSHTISIRVIRGGWVMYEKPRFHGRKCVLAEGDVEIDDPWTAYGQSEQPRGSRPFRIGSFKRVVRDYRTPEISLFAEENGEGARLTFTDSAEDTRTRGQALAVASIIVHSGLWLVYSKPFFDDDPYVLEPGGYPNLKAWGAKDPSICSMHPIRLGCPVVERPGEPQVRIYEAPGFQGRSFTISRDIYDVKCLPGPALPTVGSLRVLGGCWVGYEKEGFRGRQYLLEEGEYQDWRQWGGYGEELVSLRLIRTDFSNPALVLFEAMDFEEGPSVELSEALPDTQLAGYGTVTQSIHVLSGVWVAYEGTNFSGEQYVLEKGVYRSCEDWGAADCRIASAQPILQVGEHNLHFVSKILLFSEPDFLGDQAAFEEDQDTLPTAFIPRSCRVRGGSWILFDGQAFAGEQHVLSEGEYPTLSAMGCLSSTTIRSLKKVPVFFSEPSIFLHGLECFEGKEIELNNEVRSLQAEGFNNHVLSVRVKGGIWVLCEHGDFRGRQWLLDCTEITNWLTYSGIQHVGSLYPIRQRRIYFRIRSRELELHLCVPDDVEDMKAGRVVVSSLSEQSNSVWYYEDGLIKNQVAPNMSLQVIGPAGKGAKAVLWSETRLPRQTWSVDSQGRIHSRMFEDMILDIKGGRSYDRDHAIVWDVAEERPTQIWDIQVL</sequence>
<evidence type="ECO:0000259" key="3">
    <source>
        <dbReference type="PROSITE" id="PS50915"/>
    </source>
</evidence>
<dbReference type="InterPro" id="IPR035992">
    <property type="entry name" value="Ricin_B-like_lectins"/>
</dbReference>
<comment type="similarity">
    <text evidence="1">Belongs to the beta/gamma-crystallin family.</text>
</comment>
<dbReference type="SMART" id="SM00247">
    <property type="entry name" value="XTALbg"/>
    <property type="match status" value="6"/>
</dbReference>
<dbReference type="SUPFAM" id="SSF50370">
    <property type="entry name" value="Ricin B-like lectins"/>
    <property type="match status" value="1"/>
</dbReference>
<evidence type="ECO:0000256" key="2">
    <source>
        <dbReference type="ARBA" id="ARBA00022737"/>
    </source>
</evidence>
<dbReference type="SUPFAM" id="SSF49695">
    <property type="entry name" value="gamma-Crystallin-like"/>
    <property type="match status" value="3"/>
</dbReference>
<gene>
    <name evidence="4" type="primary">Crybg2</name>
    <name evidence="4" type="ORF">NYCBRA_R00022</name>
</gene>
<dbReference type="Pfam" id="PF00030">
    <property type="entry name" value="Crystall"/>
    <property type="match status" value="6"/>
</dbReference>
<dbReference type="InterPro" id="IPR011024">
    <property type="entry name" value="G_crystallin-like"/>
</dbReference>
<dbReference type="InterPro" id="IPR050252">
    <property type="entry name" value="Beta/Gamma-Crystallin"/>
</dbReference>
<keyword evidence="5" id="KW-1185">Reference proteome</keyword>
<feature type="domain" description="Beta/gamma crystallin 'Greek key'" evidence="3">
    <location>
        <begin position="507"/>
        <end position="550"/>
    </location>
</feature>
<organism evidence="4 5">
    <name type="scientific">Nyctibius bracteatus</name>
    <name type="common">Rufous potoo</name>
    <dbReference type="NCBI Taxonomy" id="48426"/>
    <lineage>
        <taxon>Eukaryota</taxon>
        <taxon>Metazoa</taxon>
        <taxon>Chordata</taxon>
        <taxon>Craniata</taxon>
        <taxon>Vertebrata</taxon>
        <taxon>Euteleostomi</taxon>
        <taxon>Archelosauria</taxon>
        <taxon>Archosauria</taxon>
        <taxon>Dinosauria</taxon>
        <taxon>Saurischia</taxon>
        <taxon>Theropoda</taxon>
        <taxon>Coelurosauria</taxon>
        <taxon>Aves</taxon>
        <taxon>Neognathae</taxon>
        <taxon>Neoaves</taxon>
        <taxon>Strisores</taxon>
        <taxon>Caprimulgiformes</taxon>
        <taxon>Nyctibiidae</taxon>
        <taxon>Nyctibius</taxon>
    </lineage>
</organism>
<dbReference type="AlphaFoldDB" id="A0A7K8SPH2"/>